<dbReference type="PIRSF" id="PIRSF038984">
    <property type="entry name" value="FAD_binding_protein"/>
    <property type="match status" value="1"/>
</dbReference>
<protein>
    <submittedName>
        <fullName evidence="2">FAD-dependent oxidoreductase</fullName>
    </submittedName>
</protein>
<proteinExistence type="predicted"/>
<gene>
    <name evidence="2" type="ORF">C0190_04110</name>
</gene>
<organism evidence="2 3">
    <name type="scientific">Thermodesulfobacterium geofontis</name>
    <dbReference type="NCBI Taxonomy" id="1295609"/>
    <lineage>
        <taxon>Bacteria</taxon>
        <taxon>Pseudomonadati</taxon>
        <taxon>Thermodesulfobacteriota</taxon>
        <taxon>Thermodesulfobacteria</taxon>
        <taxon>Thermodesulfobacteriales</taxon>
        <taxon>Thermodesulfobacteriaceae</taxon>
        <taxon>Thermodesulfobacterium</taxon>
    </lineage>
</organism>
<dbReference type="EMBL" id="PNIK01000059">
    <property type="protein sequence ID" value="PMP67094.1"/>
    <property type="molecule type" value="Genomic_DNA"/>
</dbReference>
<dbReference type="Proteomes" id="UP000235460">
    <property type="component" value="Unassembled WGS sequence"/>
</dbReference>
<name>A0A2N7PNG3_9BACT</name>
<accession>A0A2N7PNG3</accession>
<evidence type="ECO:0000259" key="1">
    <source>
        <dbReference type="Pfam" id="PF21688"/>
    </source>
</evidence>
<dbReference type="Gene3D" id="3.50.50.60">
    <property type="entry name" value="FAD/NAD(P)-binding domain"/>
    <property type="match status" value="2"/>
</dbReference>
<evidence type="ECO:0000313" key="2">
    <source>
        <dbReference type="EMBL" id="PMP67094.1"/>
    </source>
</evidence>
<dbReference type="Pfam" id="PF21688">
    <property type="entry name" value="FAD-depend_C"/>
    <property type="match status" value="1"/>
</dbReference>
<dbReference type="PANTHER" id="PTHR43106">
    <property type="entry name" value="DEHYDROGENASE-RELATED"/>
    <property type="match status" value="1"/>
</dbReference>
<evidence type="ECO:0000313" key="3">
    <source>
        <dbReference type="Proteomes" id="UP000235460"/>
    </source>
</evidence>
<dbReference type="AlphaFoldDB" id="A0A2N7PNG3"/>
<feature type="domain" description="FAD-dependent protein C-terminal" evidence="1">
    <location>
        <begin position="228"/>
        <end position="407"/>
    </location>
</feature>
<comment type="caution">
    <text evidence="2">The sequence shown here is derived from an EMBL/GenBank/DDBJ whole genome shotgun (WGS) entry which is preliminary data.</text>
</comment>
<dbReference type="InterPro" id="IPR049516">
    <property type="entry name" value="FAD-depend_C"/>
</dbReference>
<reference evidence="2 3" key="1">
    <citation type="submission" date="2018-01" db="EMBL/GenBank/DDBJ databases">
        <title>Metagenomic assembled genomes from two thermal pools in the Uzon Caldera, Kamchatka, Russia.</title>
        <authorList>
            <person name="Wilkins L."/>
            <person name="Ettinger C."/>
        </authorList>
    </citation>
    <scope>NUCLEOTIDE SEQUENCE [LARGE SCALE GENOMIC DNA]</scope>
    <source>
        <strain evidence="2">ZAV-08</strain>
    </source>
</reference>
<dbReference type="SUPFAM" id="SSF51905">
    <property type="entry name" value="FAD/NAD(P)-binding domain"/>
    <property type="match status" value="1"/>
</dbReference>
<dbReference type="InterPro" id="IPR028348">
    <property type="entry name" value="FAD-binding_protein"/>
</dbReference>
<dbReference type="PANTHER" id="PTHR43106:SF1">
    <property type="entry name" value="DEHYDROGENASE-RELATED"/>
    <property type="match status" value="1"/>
</dbReference>
<dbReference type="InterPro" id="IPR036188">
    <property type="entry name" value="FAD/NAD-bd_sf"/>
</dbReference>
<sequence>MKNYYDVVIVGAGPAGIFTALELISKSNLRVTIIEKGKDIEKRTCYIEISGKCLNCKICDMLNGWGGAGAFSDGKLNLSPEIGGFLMDYVPKEELINLIDYVDEIYVRMGAPQKIYAPDKNQVEKIKKLASKCGLIFIPTKIRHIGTEKCKEILKSLKEIISKRADIIFENPVLKILTSGEKVKGVKLEDGTEILADYIVVAPGRAGSSWLETEAKRLGLPTKINPVDIGVRVEVPASVMEELTLLCYEPKFLYYSKTFDDPVRTFCVNPYGEVIIENIEGIWTVNGHSYSYKKTDNTNFAILCSTYFTEPFKDPILYGKGIAKLANLLGREVLVQRLGDIKKGRRSTEARILRNPVKPSLKIATPGDISFVLPYRYLVNILEMIEALDKIAPGINSPYTLLYGVEVKFYSIRFELNNSLETRIKNLFIAGDGAGITRGLIQASVSGIIIAREIIKRSLNKG</sequence>